<keyword evidence="2" id="KW-1185">Reference proteome</keyword>
<dbReference type="EMBL" id="CP068393">
    <property type="protein sequence ID" value="QUC67009.1"/>
    <property type="molecule type" value="Genomic_DNA"/>
</dbReference>
<proteinExistence type="predicted"/>
<organism evidence="1 2">
    <name type="scientific">Aristaeella hokkaidonensis</name>
    <dbReference type="NCBI Taxonomy" id="3046382"/>
    <lineage>
        <taxon>Bacteria</taxon>
        <taxon>Bacillati</taxon>
        <taxon>Bacillota</taxon>
        <taxon>Clostridia</taxon>
        <taxon>Eubacteriales</taxon>
        <taxon>Aristaeellaceae</taxon>
        <taxon>Aristaeella</taxon>
    </lineage>
</organism>
<accession>A0AC61N6J4</accession>
<reference evidence="1" key="1">
    <citation type="submission" date="2021-01" db="EMBL/GenBank/DDBJ databases">
        <title>Complete genome sequence of Clostridiales bacterium R-7.</title>
        <authorList>
            <person name="Mahoney-Kurpe S.C."/>
            <person name="Palevich N."/>
            <person name="Koike S."/>
            <person name="Moon C.D."/>
            <person name="Attwood G.T."/>
        </authorList>
    </citation>
    <scope>NUCLEOTIDE SEQUENCE</scope>
    <source>
        <strain evidence="1">R-7</strain>
    </source>
</reference>
<protein>
    <submittedName>
        <fullName evidence="1">DNA-binding protein</fullName>
    </submittedName>
</protein>
<name>A0AC61N6J4_9FIRM</name>
<keyword evidence="1" id="KW-0238">DNA-binding</keyword>
<dbReference type="Proteomes" id="UP000682782">
    <property type="component" value="Chromosome"/>
</dbReference>
<evidence type="ECO:0000313" key="2">
    <source>
        <dbReference type="Proteomes" id="UP000682782"/>
    </source>
</evidence>
<evidence type="ECO:0000313" key="1">
    <source>
        <dbReference type="EMBL" id="QUC67009.1"/>
    </source>
</evidence>
<sequence length="139" mass="15655">MDYRRFGNTYLVRMDVGEEIVEELKSLCRNENIRLAQVDAIGAVRQAVIGVYNLEEQAYHREDLEGLMEIAGLQGSVTRMNGEVYPHLHVTLAGQDNKVHAGHVIGLIVGATCEMFVRVLDGEVSRERDEEIGINIIRF</sequence>
<gene>
    <name evidence="1" type="ORF">JYE49_14440</name>
</gene>